<name>A0A410T7E8_9CAUD</name>
<protein>
    <recommendedName>
        <fullName evidence="3">Exonuclease</fullName>
    </recommendedName>
</protein>
<organism evidence="1 2">
    <name type="scientific">Campylobacter phage CP20</name>
    <dbReference type="NCBI Taxonomy" id="2506428"/>
    <lineage>
        <taxon>Viruses</taxon>
        <taxon>Duplodnaviria</taxon>
        <taxon>Heunggongvirae</taxon>
        <taxon>Uroviricota</taxon>
        <taxon>Caudoviricetes</taxon>
        <taxon>Connertonviridae</taxon>
        <taxon>Firehammervirus</taxon>
        <taxon>Firehammervirus CPt10</taxon>
    </lineage>
</organism>
<dbReference type="EMBL" id="MK408758">
    <property type="protein sequence ID" value="QAU04801.1"/>
    <property type="molecule type" value="Genomic_DNA"/>
</dbReference>
<reference evidence="1 2" key="1">
    <citation type="submission" date="2019-01" db="EMBL/GenBank/DDBJ databases">
        <title>Complete genome sequence of Campylobacter bacteriophage CP20.</title>
        <authorList>
            <person name="Connerton I.F."/>
        </authorList>
    </citation>
    <scope>NUCLEOTIDE SEQUENCE [LARGE SCALE GENOMIC DNA]</scope>
</reference>
<sequence>MTFTKFINEAIINEAAIDDMLKEINVANWKTGLDFKNDYKTVESFGKKALKILHKLADGPHSNKQYYKLYNDLRDELWKIHDPLLSYKNKLPWYRDELQSPELKRYREIIKDYISEVNQAMKDLKADYASVSHISNRNLESIIKSIIDEYKRLYKIVEKMARQANKANK</sequence>
<evidence type="ECO:0000313" key="1">
    <source>
        <dbReference type="EMBL" id="QAU04801.1"/>
    </source>
</evidence>
<proteinExistence type="predicted"/>
<evidence type="ECO:0008006" key="3">
    <source>
        <dbReference type="Google" id="ProtNLM"/>
    </source>
</evidence>
<evidence type="ECO:0000313" key="2">
    <source>
        <dbReference type="Proteomes" id="UP000290538"/>
    </source>
</evidence>
<dbReference type="Proteomes" id="UP000290538">
    <property type="component" value="Segment"/>
</dbReference>
<accession>A0A410T7E8</accession>